<evidence type="ECO:0000313" key="2">
    <source>
        <dbReference type="Proteomes" id="UP001257914"/>
    </source>
</evidence>
<reference evidence="1 2" key="1">
    <citation type="submission" date="2023-10" db="EMBL/GenBank/DDBJ databases">
        <title>Psychrosphaera aquimaarina strain SW33 isolated from seawater.</title>
        <authorList>
            <person name="Bayburt H."/>
            <person name="Kim J.M."/>
            <person name="Choi B.J."/>
            <person name="Jeon C.O."/>
        </authorList>
    </citation>
    <scope>NUCLEOTIDE SEQUENCE [LARGE SCALE GENOMIC DNA]</scope>
    <source>
        <strain evidence="1 2">KCTC 52743</strain>
    </source>
</reference>
<dbReference type="EMBL" id="JAWCUA010000007">
    <property type="protein sequence ID" value="MDU0113284.1"/>
    <property type="molecule type" value="Genomic_DNA"/>
</dbReference>
<comment type="caution">
    <text evidence="1">The sequence shown here is derived from an EMBL/GenBank/DDBJ whole genome shotgun (WGS) entry which is preliminary data.</text>
</comment>
<dbReference type="Proteomes" id="UP001257914">
    <property type="component" value="Unassembled WGS sequence"/>
</dbReference>
<dbReference type="RefSeq" id="WP_315946905.1">
    <property type="nucleotide sequence ID" value="NZ_JAWCUA010000007.1"/>
</dbReference>
<proteinExistence type="predicted"/>
<name>A0ABU3R0U6_9GAMM</name>
<organism evidence="1 2">
    <name type="scientific">Psychrosphaera aquimarina</name>
    <dbReference type="NCBI Taxonomy" id="2044854"/>
    <lineage>
        <taxon>Bacteria</taxon>
        <taxon>Pseudomonadati</taxon>
        <taxon>Pseudomonadota</taxon>
        <taxon>Gammaproteobacteria</taxon>
        <taxon>Alteromonadales</taxon>
        <taxon>Pseudoalteromonadaceae</taxon>
        <taxon>Psychrosphaera</taxon>
    </lineage>
</organism>
<sequence length="138" mass="15485">MNNSISFQSKAWNSLNAVQLIVNLVLHKYKSSDDRNIQTAITGFKAAVVYLDELFQMRDDDKSFLSTELSPVILILKDVTSMFFNISENRQRHEINHELDNACQTIGGLLASVCKSFESELLEVEQLGNVTSTSAILN</sequence>
<protein>
    <submittedName>
        <fullName evidence="1">Uncharacterized protein</fullName>
    </submittedName>
</protein>
<accession>A0ABU3R0U6</accession>
<gene>
    <name evidence="1" type="ORF">RT723_09810</name>
</gene>
<keyword evidence="2" id="KW-1185">Reference proteome</keyword>
<evidence type="ECO:0000313" key="1">
    <source>
        <dbReference type="EMBL" id="MDU0113284.1"/>
    </source>
</evidence>